<evidence type="ECO:0000313" key="2">
    <source>
        <dbReference type="EMBL" id="RQM38214.1"/>
    </source>
</evidence>
<comment type="similarity">
    <text evidence="1">Belongs to the UPF0145 family.</text>
</comment>
<organism evidence="2 3">
    <name type="scientific">Erwinia psidii</name>
    <dbReference type="NCBI Taxonomy" id="69224"/>
    <lineage>
        <taxon>Bacteria</taxon>
        <taxon>Pseudomonadati</taxon>
        <taxon>Pseudomonadota</taxon>
        <taxon>Gammaproteobacteria</taxon>
        <taxon>Enterobacterales</taxon>
        <taxon>Erwiniaceae</taxon>
        <taxon>Erwinia</taxon>
    </lineage>
</organism>
<dbReference type="OrthoDB" id="9796448at2"/>
<accession>A0A3N6RYI4</accession>
<dbReference type="Pfam" id="PF01906">
    <property type="entry name" value="YbjQ_1"/>
    <property type="match status" value="1"/>
</dbReference>
<evidence type="ECO:0000313" key="3">
    <source>
        <dbReference type="Proteomes" id="UP000279457"/>
    </source>
</evidence>
<evidence type="ECO:0000256" key="1">
    <source>
        <dbReference type="ARBA" id="ARBA00010751"/>
    </source>
</evidence>
<reference evidence="2 3" key="1">
    <citation type="submission" date="2018-10" db="EMBL/GenBank/DDBJ databases">
        <title>Draft genome sequence for the type isolate of Erwinia psidii, agent causal of bacterial blight in guava (Psidium guajava) and wilt and die-back of Eucalyptus spp.</title>
        <authorList>
            <person name="Hermenegildo P.S."/>
            <person name="Santos S.A."/>
            <person name="Guimaraes L.M.S."/>
            <person name="Vidigal P.M.P."/>
            <person name="Pereira I.C."/>
            <person name="Badel J.L."/>
            <person name="Alfenas-Zerbini P."/>
            <person name="Ferreira M.A.S.V."/>
            <person name="Alfenas A.C."/>
        </authorList>
    </citation>
    <scope>NUCLEOTIDE SEQUENCE [LARGE SCALE GENOMIC DNA]</scope>
    <source>
        <strain evidence="2 3">IBSBF 435</strain>
    </source>
</reference>
<dbReference type="Gene3D" id="3.30.110.70">
    <property type="entry name" value="Hypothetical protein apc22750. Chain B"/>
    <property type="match status" value="1"/>
</dbReference>
<dbReference type="InterPro" id="IPR002765">
    <property type="entry name" value="UPF0145_YbjQ-like"/>
</dbReference>
<dbReference type="AlphaFoldDB" id="A0A3N6RYI4"/>
<sequence length="101" mass="10943">MQCSITAIPEGCPIMEYRDVMTGEAVPGVSLFCVFFTGIRDVVGGRSDTYGKVLRNTRQRFFSEPMVQASAPGIDIDDGTAGKDRNVPMIGLRAPAVQVCR</sequence>
<dbReference type="InterPro" id="IPR035439">
    <property type="entry name" value="UPF0145_dom_sf"/>
</dbReference>
<protein>
    <submittedName>
        <fullName evidence="2">Uncharacterized protein</fullName>
    </submittedName>
</protein>
<dbReference type="RefSeq" id="WP_124233122.1">
    <property type="nucleotide sequence ID" value="NZ_RHHM01000007.1"/>
</dbReference>
<proteinExistence type="inferred from homology"/>
<dbReference type="Proteomes" id="UP000279457">
    <property type="component" value="Unassembled WGS sequence"/>
</dbReference>
<keyword evidence="3" id="KW-1185">Reference proteome</keyword>
<comment type="caution">
    <text evidence="2">The sequence shown here is derived from an EMBL/GenBank/DDBJ whole genome shotgun (WGS) entry which is preliminary data.</text>
</comment>
<name>A0A3N6RYI4_9GAMM</name>
<dbReference type="SUPFAM" id="SSF117782">
    <property type="entry name" value="YbjQ-like"/>
    <property type="match status" value="1"/>
</dbReference>
<gene>
    <name evidence="2" type="ORF">EB241_10720</name>
</gene>
<dbReference type="EMBL" id="RHHM01000007">
    <property type="protein sequence ID" value="RQM38214.1"/>
    <property type="molecule type" value="Genomic_DNA"/>
</dbReference>